<evidence type="ECO:0000259" key="12">
    <source>
        <dbReference type="Pfam" id="PF07565"/>
    </source>
</evidence>
<feature type="non-terminal residue" evidence="13">
    <location>
        <position position="661"/>
    </location>
</feature>
<sequence>MFKPKTEEELFEIPIFTELLELIHYEDGEFEWKEFSRWIKYQEVVEEEGERWSKPHISTISLRGLLHLRKLIRNGTTLLDLSLKNSDNLNEIVDAITQSSDIAHPTIFKNLILKKHRHQFEGNRKIKTSIGGVIKQLLVQKLEEKKGASSPNRKNSLSSIKTGSKSDEHSVGSASILDIKDYGSNDDSSIQASRDDLNVSSKKSEHSSSGKINVYLTKKLPNKSEGAIILAGRHKIATKSKPISVFIRLKDKVALPDLPEVDILTRFIYIVILPIDSHVSPVDVGSSLGTALSDKSFKLDIFKAVDVEDLLQALDEFTDGIKALPKSWDASRYIEPPTPAPTKGFHSLEDEVDEDRRSREESGLVRSGRLFGGLVGDIRRKKKWYLSDFKDAFHPQTISAVLFMYFAILAPIVAFGALLGEATESRIATIESLISGLIVGLGFGLFSGQPLVLLGSTGPVYAFENILYSLCYDQNWDYLSLRLWIGIWIGIFLLLLVAFDASAFVCYITRFTEEIFATLIAFIFIFNSFKNLYSIHEEMDYVPNYNINTTTMTSLNDSVPISNATSEELDLEGNNDSNVFLMSVILFLGAFSISYGLKSFRSSSFFPTWMRVIMSDFAVVIAIFSMTTLDYFTGVNTPKLTVPSEFKPTWEGRDWVSLNIK</sequence>
<evidence type="ECO:0000256" key="9">
    <source>
        <dbReference type="SAM" id="MobiDB-lite"/>
    </source>
</evidence>
<reference evidence="13" key="1">
    <citation type="submission" date="2014-05" db="EMBL/GenBank/DDBJ databases">
        <authorList>
            <person name="Chronopoulou M."/>
        </authorList>
    </citation>
    <scope>NUCLEOTIDE SEQUENCE</scope>
    <source>
        <tissue evidence="13">Whole organism</tissue>
    </source>
</reference>
<dbReference type="InterPro" id="IPR016152">
    <property type="entry name" value="PTrfase/Anion_transptr"/>
</dbReference>
<keyword evidence="3" id="KW-0813">Transport</keyword>
<dbReference type="InterPro" id="IPR003024">
    <property type="entry name" value="Na/HCO3_transpt"/>
</dbReference>
<comment type="subcellular location">
    <subcellularLocation>
        <location evidence="1">Basolateral cell membrane</location>
        <topology evidence="1">Multi-pass membrane protein</topology>
    </subcellularLocation>
</comment>
<dbReference type="PRINTS" id="PR01231">
    <property type="entry name" value="HCO3TRNSPORT"/>
</dbReference>
<dbReference type="AlphaFoldDB" id="A0A0K2UX72"/>
<dbReference type="InterPro" id="IPR011531">
    <property type="entry name" value="HCO3_transpt-like_TM_dom"/>
</dbReference>
<dbReference type="GO" id="GO:0051453">
    <property type="term" value="P:regulation of intracellular pH"/>
    <property type="evidence" value="ECO:0007669"/>
    <property type="project" value="TreeGrafter"/>
</dbReference>
<dbReference type="GO" id="GO:0005452">
    <property type="term" value="F:solute:inorganic anion antiporter activity"/>
    <property type="evidence" value="ECO:0007669"/>
    <property type="project" value="InterPro"/>
</dbReference>
<comment type="similarity">
    <text evidence="2">Belongs to the anion exchanger (TC 2.A.31) family.</text>
</comment>
<feature type="transmembrane region" description="Helical" evidence="10">
    <location>
        <begin position="427"/>
        <end position="446"/>
    </location>
</feature>
<name>A0A0K2UX72_LEPSM</name>
<dbReference type="GO" id="GO:0016323">
    <property type="term" value="C:basolateral plasma membrane"/>
    <property type="evidence" value="ECO:0007669"/>
    <property type="project" value="UniProtKB-SubCell"/>
</dbReference>
<dbReference type="OrthoDB" id="1735926at2759"/>
<evidence type="ECO:0000256" key="6">
    <source>
        <dbReference type="ARBA" id="ARBA00022989"/>
    </source>
</evidence>
<feature type="region of interest" description="Disordered" evidence="9">
    <location>
        <begin position="187"/>
        <end position="206"/>
    </location>
</feature>
<feature type="transmembrane region" description="Helical" evidence="10">
    <location>
        <begin position="515"/>
        <end position="533"/>
    </location>
</feature>
<feature type="domain" description="Band 3 cytoplasmic" evidence="12">
    <location>
        <begin position="15"/>
        <end position="326"/>
    </location>
</feature>
<keyword evidence="4" id="KW-1003">Cell membrane</keyword>
<feature type="transmembrane region" description="Helical" evidence="10">
    <location>
        <begin position="398"/>
        <end position="420"/>
    </location>
</feature>
<feature type="compositionally biased region" description="Polar residues" evidence="9">
    <location>
        <begin position="149"/>
        <end position="163"/>
    </location>
</feature>
<dbReference type="SUPFAM" id="SSF55804">
    <property type="entry name" value="Phoshotransferase/anion transport protein"/>
    <property type="match status" value="1"/>
</dbReference>
<accession>A0A0K2UX72</accession>
<keyword evidence="8 10" id="KW-0472">Membrane</keyword>
<dbReference type="InterPro" id="IPR013769">
    <property type="entry name" value="Band3_cytoplasmic_dom"/>
</dbReference>
<feature type="compositionally biased region" description="Basic and acidic residues" evidence="9">
    <location>
        <begin position="193"/>
        <end position="206"/>
    </location>
</feature>
<dbReference type="Gene3D" id="3.40.930.10">
    <property type="entry name" value="Mannitol-specific EII, Chain A"/>
    <property type="match status" value="1"/>
</dbReference>
<feature type="transmembrane region" description="Helical" evidence="10">
    <location>
        <begin position="609"/>
        <end position="629"/>
    </location>
</feature>
<dbReference type="EMBL" id="HACA01025131">
    <property type="protein sequence ID" value="CDW42492.1"/>
    <property type="molecule type" value="Transcribed_RNA"/>
</dbReference>
<evidence type="ECO:0000256" key="7">
    <source>
        <dbReference type="ARBA" id="ARBA00023065"/>
    </source>
</evidence>
<evidence type="ECO:0000256" key="8">
    <source>
        <dbReference type="ARBA" id="ARBA00023136"/>
    </source>
</evidence>
<dbReference type="Pfam" id="PF00955">
    <property type="entry name" value="HCO3_cotransp"/>
    <property type="match status" value="1"/>
</dbReference>
<evidence type="ECO:0000256" key="1">
    <source>
        <dbReference type="ARBA" id="ARBA00004554"/>
    </source>
</evidence>
<feature type="transmembrane region" description="Helical" evidence="10">
    <location>
        <begin position="579"/>
        <end position="597"/>
    </location>
</feature>
<dbReference type="PANTHER" id="PTHR11453">
    <property type="entry name" value="ANION EXCHANGE PROTEIN"/>
    <property type="match status" value="1"/>
</dbReference>
<evidence type="ECO:0000256" key="4">
    <source>
        <dbReference type="ARBA" id="ARBA00022475"/>
    </source>
</evidence>
<dbReference type="GO" id="GO:0008509">
    <property type="term" value="F:monoatomic anion transmembrane transporter activity"/>
    <property type="evidence" value="ECO:0007669"/>
    <property type="project" value="InterPro"/>
</dbReference>
<keyword evidence="5 10" id="KW-0812">Transmembrane</keyword>
<evidence type="ECO:0000259" key="11">
    <source>
        <dbReference type="Pfam" id="PF00955"/>
    </source>
</evidence>
<evidence type="ECO:0000256" key="3">
    <source>
        <dbReference type="ARBA" id="ARBA00022448"/>
    </source>
</evidence>
<proteinExistence type="inferred from homology"/>
<dbReference type="InterPro" id="IPR003020">
    <property type="entry name" value="HCO3_transpt_euk"/>
</dbReference>
<dbReference type="Gene3D" id="1.10.287.570">
    <property type="entry name" value="Helical hairpin bin"/>
    <property type="match status" value="1"/>
</dbReference>
<evidence type="ECO:0000256" key="10">
    <source>
        <dbReference type="SAM" id="Phobius"/>
    </source>
</evidence>
<evidence type="ECO:0000256" key="2">
    <source>
        <dbReference type="ARBA" id="ARBA00010993"/>
    </source>
</evidence>
<evidence type="ECO:0000313" key="13">
    <source>
        <dbReference type="EMBL" id="CDW42492.1"/>
    </source>
</evidence>
<feature type="region of interest" description="Disordered" evidence="9">
    <location>
        <begin position="144"/>
        <end position="169"/>
    </location>
</feature>
<evidence type="ECO:0008006" key="14">
    <source>
        <dbReference type="Google" id="ProtNLM"/>
    </source>
</evidence>
<organism evidence="13">
    <name type="scientific">Lepeophtheirus salmonis</name>
    <name type="common">Salmon louse</name>
    <name type="synonym">Caligus salmonis</name>
    <dbReference type="NCBI Taxonomy" id="72036"/>
    <lineage>
        <taxon>Eukaryota</taxon>
        <taxon>Metazoa</taxon>
        <taxon>Ecdysozoa</taxon>
        <taxon>Arthropoda</taxon>
        <taxon>Crustacea</taxon>
        <taxon>Multicrustacea</taxon>
        <taxon>Hexanauplia</taxon>
        <taxon>Copepoda</taxon>
        <taxon>Siphonostomatoida</taxon>
        <taxon>Caligidae</taxon>
        <taxon>Lepeophtheirus</taxon>
    </lineage>
</organism>
<dbReference type="PANTHER" id="PTHR11453:SF36">
    <property type="entry name" value="ANION EXCHANGE PROTEIN"/>
    <property type="match status" value="1"/>
</dbReference>
<keyword evidence="6 10" id="KW-1133">Transmembrane helix</keyword>
<protein>
    <recommendedName>
        <fullName evidence="14">Anion exchange protein</fullName>
    </recommendedName>
</protein>
<feature type="compositionally biased region" description="Basic and acidic residues" evidence="9">
    <location>
        <begin position="346"/>
        <end position="359"/>
    </location>
</feature>
<keyword evidence="7" id="KW-0406">Ion transport</keyword>
<feature type="domain" description="Bicarbonate transporter-like transmembrane" evidence="11">
    <location>
        <begin position="369"/>
        <end position="656"/>
    </location>
</feature>
<dbReference type="GO" id="GO:0008510">
    <property type="term" value="F:sodium:bicarbonate symporter activity"/>
    <property type="evidence" value="ECO:0007669"/>
    <property type="project" value="TreeGrafter"/>
</dbReference>
<feature type="transmembrane region" description="Helical" evidence="10">
    <location>
        <begin position="483"/>
        <end position="508"/>
    </location>
</feature>
<evidence type="ECO:0000256" key="5">
    <source>
        <dbReference type="ARBA" id="ARBA00022692"/>
    </source>
</evidence>
<dbReference type="Pfam" id="PF07565">
    <property type="entry name" value="Band_3_cyto"/>
    <property type="match status" value="1"/>
</dbReference>
<feature type="region of interest" description="Disordered" evidence="9">
    <location>
        <begin position="336"/>
        <end position="359"/>
    </location>
</feature>
<dbReference type="PRINTS" id="PR01232">
    <property type="entry name" value="NAHCO3TRSPRT"/>
</dbReference>
<dbReference type="FunFam" id="1.10.287.570:FF:000001">
    <property type="entry name" value="Anion exchange protein"/>
    <property type="match status" value="1"/>
</dbReference>